<name>A0A091B9P7_9GAMM</name>
<dbReference type="InterPro" id="IPR045920">
    <property type="entry name" value="DUF6339"/>
</dbReference>
<protein>
    <submittedName>
        <fullName evidence="1">Uncharacterized protein</fullName>
    </submittedName>
</protein>
<sequence>MRYPIVTVDRAHALLEEIRTSGHCQIESSGVVATAGAGDPFDLEAIEVLASELEIVRGSFAEDRKAFDAAACERIHRALPDGECLSDDGFWRWLALGPLLGLVMWRFPLTTKDLEDGSTETLPPKPQNFGIGASARQRSECYPYKLWLRAELGRVDEGDEYRFARRGDVDFWTSHIHRQSYTTNRRLCSALVRFQYPDELDGRPYLHSGEEDRDRKRFGIRTLAKRIRRLQATYELTLMDDSGIEQMIVDLATDLTRSGSADARV</sequence>
<dbReference type="Proteomes" id="UP000029391">
    <property type="component" value="Unassembled WGS sequence"/>
</dbReference>
<accession>A0A091B9P7</accession>
<evidence type="ECO:0000313" key="1">
    <source>
        <dbReference type="EMBL" id="KFN48227.1"/>
    </source>
</evidence>
<comment type="caution">
    <text evidence="1">The sequence shown here is derived from an EMBL/GenBank/DDBJ whole genome shotgun (WGS) entry which is preliminary data.</text>
</comment>
<evidence type="ECO:0000313" key="2">
    <source>
        <dbReference type="Proteomes" id="UP000029391"/>
    </source>
</evidence>
<reference evidence="1 2" key="1">
    <citation type="submission" date="2013-09" db="EMBL/GenBank/DDBJ databases">
        <title>Genome sequencing of Arenimonas composti.</title>
        <authorList>
            <person name="Chen F."/>
            <person name="Wang G."/>
        </authorList>
    </citation>
    <scope>NUCLEOTIDE SEQUENCE [LARGE SCALE GENOMIC DNA]</scope>
    <source>
        <strain evidence="1 2">TR7-09</strain>
    </source>
</reference>
<proteinExistence type="predicted"/>
<dbReference type="AlphaFoldDB" id="A0A091B9P7"/>
<organism evidence="1 2">
    <name type="scientific">Arenimonas composti TR7-09 = DSM 18010</name>
    <dbReference type="NCBI Taxonomy" id="1121013"/>
    <lineage>
        <taxon>Bacteria</taxon>
        <taxon>Pseudomonadati</taxon>
        <taxon>Pseudomonadota</taxon>
        <taxon>Gammaproteobacteria</taxon>
        <taxon>Lysobacterales</taxon>
        <taxon>Lysobacteraceae</taxon>
        <taxon>Arenimonas</taxon>
    </lineage>
</organism>
<keyword evidence="2" id="KW-1185">Reference proteome</keyword>
<dbReference type="EMBL" id="AWXU01000056">
    <property type="protein sequence ID" value="KFN48227.1"/>
    <property type="molecule type" value="Genomic_DNA"/>
</dbReference>
<dbReference type="Pfam" id="PF19866">
    <property type="entry name" value="DUF6339"/>
    <property type="match status" value="1"/>
</dbReference>
<gene>
    <name evidence="1" type="ORF">P873_01335</name>
</gene>
<dbReference type="eggNOG" id="ENOG503471C">
    <property type="taxonomic scope" value="Bacteria"/>
</dbReference>